<evidence type="ECO:0000313" key="5">
    <source>
        <dbReference type="EMBL" id="OBB26149.1"/>
    </source>
</evidence>
<dbReference type="PANTHER" id="PTHR21599">
    <property type="entry name" value="GLYCERATE KINASE"/>
    <property type="match status" value="1"/>
</dbReference>
<comment type="similarity">
    <text evidence="1 4">Belongs to the glycerate kinase type-1 family.</text>
</comment>
<evidence type="ECO:0000313" key="6">
    <source>
        <dbReference type="Proteomes" id="UP000093902"/>
    </source>
</evidence>
<protein>
    <recommendedName>
        <fullName evidence="7">Glycerate kinase</fullName>
    </recommendedName>
</protein>
<dbReference type="InterPro" id="IPR018197">
    <property type="entry name" value="Glycerate_kinase_RE-like"/>
</dbReference>
<keyword evidence="3 4" id="KW-0418">Kinase</keyword>
<reference evidence="6" key="1">
    <citation type="submission" date="2016-06" db="EMBL/GenBank/DDBJ databases">
        <authorList>
            <person name="Sutton G."/>
            <person name="Brinkac L."/>
            <person name="Sanka R."/>
            <person name="Adams M."/>
            <person name="Lau E."/>
            <person name="Mehaffy C."/>
            <person name="Tameris M."/>
            <person name="Hatherill M."/>
            <person name="Hanekom W."/>
            <person name="Mahomed H."/>
            <person name="Mcshane H."/>
        </authorList>
    </citation>
    <scope>NUCLEOTIDE SEQUENCE [LARGE SCALE GENOMIC DNA]</scope>
    <source>
        <strain evidence="6">852002-51209_SCH5440388</strain>
    </source>
</reference>
<dbReference type="PANTHER" id="PTHR21599:SF0">
    <property type="entry name" value="GLYCERATE KINASE"/>
    <property type="match status" value="1"/>
</dbReference>
<dbReference type="Gene3D" id="3.40.50.10350">
    <property type="entry name" value="Glycerate kinase, domain 1"/>
    <property type="match status" value="1"/>
</dbReference>
<keyword evidence="2 4" id="KW-0808">Transferase</keyword>
<dbReference type="Pfam" id="PF02595">
    <property type="entry name" value="Gly_kinase"/>
    <property type="match status" value="1"/>
</dbReference>
<evidence type="ECO:0000256" key="3">
    <source>
        <dbReference type="ARBA" id="ARBA00022777"/>
    </source>
</evidence>
<dbReference type="AlphaFoldDB" id="A0A1A0QX98"/>
<dbReference type="InterPro" id="IPR036129">
    <property type="entry name" value="Glycerate_kinase_sf"/>
</dbReference>
<dbReference type="GO" id="GO:0008887">
    <property type="term" value="F:glycerate kinase activity"/>
    <property type="evidence" value="ECO:0007669"/>
    <property type="project" value="UniProtKB-UniRule"/>
</dbReference>
<dbReference type="Gene3D" id="3.90.1510.10">
    <property type="entry name" value="Glycerate kinase, domain 2"/>
    <property type="match status" value="1"/>
</dbReference>
<evidence type="ECO:0000256" key="4">
    <source>
        <dbReference type="PIRNR" id="PIRNR006078"/>
    </source>
</evidence>
<organism evidence="5 6">
    <name type="scientific">Mycolicibacterium peregrinum</name>
    <name type="common">Mycobacterium peregrinum</name>
    <dbReference type="NCBI Taxonomy" id="43304"/>
    <lineage>
        <taxon>Bacteria</taxon>
        <taxon>Bacillati</taxon>
        <taxon>Actinomycetota</taxon>
        <taxon>Actinomycetes</taxon>
        <taxon>Mycobacteriales</taxon>
        <taxon>Mycobacteriaceae</taxon>
        <taxon>Mycolicibacterium</taxon>
    </lineage>
</organism>
<dbReference type="InterPro" id="IPR004381">
    <property type="entry name" value="Glycerate_kinase"/>
</dbReference>
<evidence type="ECO:0000256" key="2">
    <source>
        <dbReference type="ARBA" id="ARBA00022679"/>
    </source>
</evidence>
<evidence type="ECO:0008006" key="7">
    <source>
        <dbReference type="Google" id="ProtNLM"/>
    </source>
</evidence>
<dbReference type="PIRSF" id="PIRSF006078">
    <property type="entry name" value="GlxK"/>
    <property type="match status" value="1"/>
</dbReference>
<accession>A0A1A0QX98</accession>
<dbReference type="SUPFAM" id="SSF110738">
    <property type="entry name" value="Glycerate kinase I"/>
    <property type="match status" value="1"/>
</dbReference>
<dbReference type="EMBL" id="LZSO01000035">
    <property type="protein sequence ID" value="OBB26149.1"/>
    <property type="molecule type" value="Genomic_DNA"/>
</dbReference>
<gene>
    <name evidence="5" type="ORF">A5792_27140</name>
</gene>
<comment type="caution">
    <text evidence="5">The sequence shown here is derived from an EMBL/GenBank/DDBJ whole genome shotgun (WGS) entry which is preliminary data.</text>
</comment>
<sequence>MKPECARIVLAPDKFKGSLSAAEVVESMALGCADLGMRDRHVPLAIADGGDGSVQAALRSGWSARPVATVDAWGRSSTTKVAVEGKRAIVEVASICGMGGMRLTPQQALTASSFGVGQVIAVLLDDEFDDITVGLGGSATTDGGAGMLMALGVKLRDAAGAAIEPTGISLLSLADVDIAGLHPRLASARLTIACDVNNPMVGIDGSAEVFGRQKGADDEAVGKLSAALSHLAAMIEPVVDRLGLSSSPGSGAAGGLAWAALLLGAELRSGAELFLTMLGARELMTGAALVVTGEGSLDAQSLRGKAPVGVAALAAELGVPSVAAVGTNRLVPGGTGAPFAEVVALDRIDPRCVDDPALTRSLLRQVTADLVTRHLTSSGVEFKGVSR</sequence>
<dbReference type="GO" id="GO:0031388">
    <property type="term" value="P:organic acid phosphorylation"/>
    <property type="evidence" value="ECO:0007669"/>
    <property type="project" value="UniProtKB-UniRule"/>
</dbReference>
<dbReference type="Proteomes" id="UP000093902">
    <property type="component" value="Unassembled WGS sequence"/>
</dbReference>
<dbReference type="InterPro" id="IPR018193">
    <property type="entry name" value="Glyc_kinase_flavodox-like_fold"/>
</dbReference>
<proteinExistence type="inferred from homology"/>
<evidence type="ECO:0000256" key="1">
    <source>
        <dbReference type="ARBA" id="ARBA00006284"/>
    </source>
</evidence>
<name>A0A1A0QX98_MYCPR</name>
<dbReference type="NCBIfam" id="TIGR00045">
    <property type="entry name" value="glycerate kinase"/>
    <property type="match status" value="1"/>
</dbReference>